<reference evidence="10" key="1">
    <citation type="submission" date="2025-08" db="UniProtKB">
        <authorList>
            <consortium name="Ensembl"/>
        </authorList>
    </citation>
    <scope>IDENTIFICATION</scope>
</reference>
<feature type="binding site" evidence="6">
    <location>
        <position position="152"/>
    </location>
    <ligand>
        <name>S-adenosyl-L-methionine</name>
        <dbReference type="ChEBI" id="CHEBI:59789"/>
    </ligand>
</feature>
<feature type="binding site" evidence="6">
    <location>
        <position position="129"/>
    </location>
    <ligand>
        <name>S-adenosyl-L-methionine</name>
        <dbReference type="ChEBI" id="CHEBI:59789"/>
    </ligand>
</feature>
<dbReference type="Proteomes" id="UP000694428">
    <property type="component" value="Unplaced"/>
</dbReference>
<dbReference type="PANTHER" id="PTHR20426">
    <property type="entry name" value="RIBOSOME BIOGENESIS PROTEIN TSR3 HOMOLOG"/>
    <property type="match status" value="1"/>
</dbReference>
<feature type="region of interest" description="Disordered" evidence="7">
    <location>
        <begin position="1"/>
        <end position="29"/>
    </location>
</feature>
<evidence type="ECO:0000256" key="6">
    <source>
        <dbReference type="HAMAP-Rule" id="MF_03146"/>
    </source>
</evidence>
<dbReference type="PANTHER" id="PTHR20426:SF0">
    <property type="entry name" value="18S RRNA AMINOCARBOXYPROPYLTRANSFERASE"/>
    <property type="match status" value="1"/>
</dbReference>
<dbReference type="Pfam" id="PF04034">
    <property type="entry name" value="Ribo_biogen_C"/>
    <property type="match status" value="1"/>
</dbReference>
<dbReference type="GO" id="GO:0030490">
    <property type="term" value="P:maturation of SSU-rRNA"/>
    <property type="evidence" value="ECO:0007669"/>
    <property type="project" value="TreeGrafter"/>
</dbReference>
<keyword evidence="11" id="KW-1185">Reference proteome</keyword>
<reference evidence="10" key="2">
    <citation type="submission" date="2025-09" db="UniProtKB">
        <authorList>
            <consortium name="Ensembl"/>
        </authorList>
    </citation>
    <scope>IDENTIFICATION</scope>
</reference>
<dbReference type="InterPro" id="IPR022968">
    <property type="entry name" value="Tsr3-like"/>
</dbReference>
<dbReference type="AlphaFoldDB" id="A0A8C9F2W1"/>
<dbReference type="GO" id="GO:0000455">
    <property type="term" value="P:enzyme-directed rRNA pseudouridine synthesis"/>
    <property type="evidence" value="ECO:0007669"/>
    <property type="project" value="UniProtKB-UniRule"/>
</dbReference>
<evidence type="ECO:0000256" key="3">
    <source>
        <dbReference type="ARBA" id="ARBA00022552"/>
    </source>
</evidence>
<evidence type="ECO:0000256" key="2">
    <source>
        <dbReference type="ARBA" id="ARBA00022517"/>
    </source>
</evidence>
<dbReference type="Pfam" id="PF04068">
    <property type="entry name" value="Fer4_RLI"/>
    <property type="match status" value="1"/>
</dbReference>
<keyword evidence="3 6" id="KW-0698">rRNA processing</keyword>
<dbReference type="GO" id="GO:1904047">
    <property type="term" value="F:S-adenosyl-L-methionine binding"/>
    <property type="evidence" value="ECO:0007669"/>
    <property type="project" value="UniProtKB-UniRule"/>
</dbReference>
<comment type="similarity">
    <text evidence="6">Belongs to the TDD superfamily. TSR3 family.</text>
</comment>
<dbReference type="InterPro" id="IPR007177">
    <property type="entry name" value="Tsr3_C"/>
</dbReference>
<dbReference type="InterPro" id="IPR007209">
    <property type="entry name" value="RNaseL-inhib-like_metal-bd_dom"/>
</dbReference>
<name>A0A8C9F2W1_PAVCR</name>
<sequence length="311" mass="33937">MKRGAARRGAPKGSRRVPPSGGASAPRHDPHCLDAFAAETEAALRACLEGERGAEGCAPEAKIPCPLAMWELGHCDPKKCTGRKLARKGLLRNLRLSQRFPGVVLSPLAAVCVSPADRHIVAQNGIAVIDCSWAKLEETPFKKMRGGHPRLLPYLVAANPINYGRPCKLSCVEAFAAAFCIVGFPDLATILLRKFKWGKTFIELNKNLLEKYAACQCHEEVLGVEKDFLASVEETKEEEIDPFDVDSGKEFCNPNRPINSSRITQSNEESEEDSVSTPGDTSESSNESSPEDDDPGKLLQEQPLINQLSEK</sequence>
<comment type="catalytic activity">
    <reaction evidence="6">
        <text>N(1)-methylpseudouridine(1248) in human 18S rRNA + S-adenosyl-L-methionine = N(1)-methyl-N(3)-[(3S)-3-amino-3-carboxypropyl]pseudouridine(1248) in human 18S rRNA + S-methyl-5'-thioadenosine + H(+)</text>
        <dbReference type="Rhea" id="RHEA:63292"/>
        <dbReference type="Rhea" id="RHEA-COMP:11639"/>
        <dbReference type="Rhea" id="RHEA-COMP:16308"/>
        <dbReference type="ChEBI" id="CHEBI:15378"/>
        <dbReference type="ChEBI" id="CHEBI:17509"/>
        <dbReference type="ChEBI" id="CHEBI:59789"/>
        <dbReference type="ChEBI" id="CHEBI:74890"/>
        <dbReference type="ChEBI" id="CHEBI:146234"/>
    </reaction>
</comment>
<keyword evidence="4 6" id="KW-0808">Transferase</keyword>
<comment type="catalytic activity">
    <reaction evidence="6">
        <text>an N(1)-methylpseudouridine in rRNA + S-adenosyl-L-methionine = N(1)-methyl-N(3)-[(3S)-3-amino-3-carboxypropyl]pseudouridine in rRNA + S-methyl-5'-thioadenosine + H(+)</text>
        <dbReference type="Rhea" id="RHEA:63296"/>
        <dbReference type="Rhea" id="RHEA-COMP:11634"/>
        <dbReference type="Rhea" id="RHEA-COMP:16310"/>
        <dbReference type="ChEBI" id="CHEBI:15378"/>
        <dbReference type="ChEBI" id="CHEBI:17509"/>
        <dbReference type="ChEBI" id="CHEBI:59789"/>
        <dbReference type="ChEBI" id="CHEBI:74890"/>
        <dbReference type="ChEBI" id="CHEBI:146234"/>
        <dbReference type="EC" id="2.5.1.157"/>
    </reaction>
</comment>
<evidence type="ECO:0000313" key="10">
    <source>
        <dbReference type="Ensembl" id="ENSPSTP00000008760.1"/>
    </source>
</evidence>
<keyword evidence="1 6" id="KW-0963">Cytoplasm</keyword>
<evidence type="ECO:0000256" key="4">
    <source>
        <dbReference type="ARBA" id="ARBA00022679"/>
    </source>
</evidence>
<dbReference type="GO" id="GO:0005737">
    <property type="term" value="C:cytoplasm"/>
    <property type="evidence" value="ECO:0007669"/>
    <property type="project" value="UniProtKB-SubCell"/>
</dbReference>
<evidence type="ECO:0000259" key="9">
    <source>
        <dbReference type="Pfam" id="PF04068"/>
    </source>
</evidence>
<comment type="caution">
    <text evidence="6">Lacks conserved residue(s) required for the propagation of feature annotation.</text>
</comment>
<keyword evidence="2 6" id="KW-0690">Ribosome biogenesis</keyword>
<dbReference type="EC" id="2.5.1.157" evidence="6"/>
<evidence type="ECO:0000256" key="1">
    <source>
        <dbReference type="ARBA" id="ARBA00022490"/>
    </source>
</evidence>
<accession>A0A8C9F2W1</accession>
<feature type="region of interest" description="Disordered" evidence="7">
    <location>
        <begin position="239"/>
        <end position="311"/>
    </location>
</feature>
<feature type="compositionally biased region" description="Polar residues" evidence="7">
    <location>
        <begin position="256"/>
        <end position="267"/>
    </location>
</feature>
<dbReference type="Ensembl" id="ENSPSTT00000009190.1">
    <property type="protein sequence ID" value="ENSPSTP00000008760.1"/>
    <property type="gene ID" value="ENSPSTG00000006192.1"/>
</dbReference>
<evidence type="ECO:0000256" key="5">
    <source>
        <dbReference type="ARBA" id="ARBA00022691"/>
    </source>
</evidence>
<feature type="binding site" evidence="6">
    <location>
        <position position="81"/>
    </location>
    <ligand>
        <name>S-adenosyl-L-methionine</name>
        <dbReference type="ChEBI" id="CHEBI:59789"/>
    </ligand>
</feature>
<dbReference type="GO" id="GO:0106388">
    <property type="term" value="F:rRNA small subunit aminocarboxypropyltransferase activity"/>
    <property type="evidence" value="ECO:0007669"/>
    <property type="project" value="UniProtKB-EC"/>
</dbReference>
<feature type="domain" description="16S/18S rRNA aminocarboxypropyltransferase Tsr3 C-terminal" evidence="8">
    <location>
        <begin position="103"/>
        <end position="229"/>
    </location>
</feature>
<dbReference type="NCBIfam" id="NF002621">
    <property type="entry name" value="PRK02287.1"/>
    <property type="match status" value="1"/>
</dbReference>
<protein>
    <recommendedName>
        <fullName evidence="6">18S rRNA aminocarboxypropyltransferase</fullName>
        <ecNumber evidence="6">2.5.1.157</ecNumber>
    </recommendedName>
</protein>
<evidence type="ECO:0000313" key="11">
    <source>
        <dbReference type="Proteomes" id="UP000694428"/>
    </source>
</evidence>
<evidence type="ECO:0000256" key="7">
    <source>
        <dbReference type="SAM" id="MobiDB-lite"/>
    </source>
</evidence>
<dbReference type="HAMAP" id="MF_01116">
    <property type="entry name" value="TSR3"/>
    <property type="match status" value="1"/>
</dbReference>
<proteinExistence type="inferred from homology"/>
<feature type="domain" description="RNase L inhibitor RLI-like possible metal-binding" evidence="9">
    <location>
        <begin position="66"/>
        <end position="99"/>
    </location>
</feature>
<feature type="compositionally biased region" description="Basic residues" evidence="7">
    <location>
        <begin position="1"/>
        <end position="15"/>
    </location>
</feature>
<comment type="function">
    <text evidence="6">Aminocarboxypropyltransferase that catalyzes the aminocarboxypropyl transfer on pseudouridine at position 1248 (Psi1248) in 18S rRNA. It constitutes the last step in biosynthesis of the hypermodified N1-methyl-N3-(3-amino-3-carboxypropyl) pseudouridine (m1acp3-Psi) conserved in eukaryotic 18S rRNA.</text>
</comment>
<organism evidence="10 11">
    <name type="scientific">Pavo cristatus</name>
    <name type="common">Indian peafowl</name>
    <name type="synonym">Blue peafowl</name>
    <dbReference type="NCBI Taxonomy" id="9049"/>
    <lineage>
        <taxon>Eukaryota</taxon>
        <taxon>Metazoa</taxon>
        <taxon>Chordata</taxon>
        <taxon>Craniata</taxon>
        <taxon>Vertebrata</taxon>
        <taxon>Euteleostomi</taxon>
        <taxon>Archelosauria</taxon>
        <taxon>Archosauria</taxon>
        <taxon>Dinosauria</taxon>
        <taxon>Saurischia</taxon>
        <taxon>Theropoda</taxon>
        <taxon>Coelurosauria</taxon>
        <taxon>Aves</taxon>
        <taxon>Neognathae</taxon>
        <taxon>Galloanserae</taxon>
        <taxon>Galliformes</taxon>
        <taxon>Phasianidae</taxon>
        <taxon>Phasianinae</taxon>
        <taxon>Pavo</taxon>
    </lineage>
</organism>
<evidence type="ECO:0000259" key="8">
    <source>
        <dbReference type="Pfam" id="PF04034"/>
    </source>
</evidence>
<comment type="subcellular location">
    <subcellularLocation>
        <location evidence="6">Cytoplasm</location>
    </subcellularLocation>
</comment>
<keyword evidence="5 6" id="KW-0949">S-adenosyl-L-methionine</keyword>